<proteinExistence type="predicted"/>
<organism evidence="2 3">
    <name type="scientific">Symbiodinium necroappetens</name>
    <dbReference type="NCBI Taxonomy" id="1628268"/>
    <lineage>
        <taxon>Eukaryota</taxon>
        <taxon>Sar</taxon>
        <taxon>Alveolata</taxon>
        <taxon>Dinophyceae</taxon>
        <taxon>Suessiales</taxon>
        <taxon>Symbiodiniaceae</taxon>
        <taxon>Symbiodinium</taxon>
    </lineage>
</organism>
<reference evidence="2" key="1">
    <citation type="submission" date="2021-02" db="EMBL/GenBank/DDBJ databases">
        <authorList>
            <person name="Dougan E. K."/>
            <person name="Rhodes N."/>
            <person name="Thang M."/>
            <person name="Chan C."/>
        </authorList>
    </citation>
    <scope>NUCLEOTIDE SEQUENCE</scope>
</reference>
<evidence type="ECO:0000256" key="1">
    <source>
        <dbReference type="SAM" id="MobiDB-lite"/>
    </source>
</evidence>
<feature type="non-terminal residue" evidence="2">
    <location>
        <position position="234"/>
    </location>
</feature>
<dbReference type="AlphaFoldDB" id="A0A813A043"/>
<sequence length="234" mass="25943">GERDLPVNKKVKQFGSPVLANNAALSWYTERAYLDDRYARWTTHGNRDFLRALTRQATQSRYFARGFPNSWNNVSEEMWSTFQEGYSPQTWRGTTSSAMEGFQQLVPSQVPACVRTNTDRSRKLPSRGSIKSSRSGRSGVACSCGGKSTQTPSSRSCPSWASRISSQHVAAAPLETAGASRPSSGASSNRLIRRLVFSRRGFDNEPTGRRVIHPTYIPGARVEADNKKEESDSD</sequence>
<comment type="caution">
    <text evidence="2">The sequence shown here is derived from an EMBL/GenBank/DDBJ whole genome shotgun (WGS) entry which is preliminary data.</text>
</comment>
<feature type="compositionally biased region" description="Basic and acidic residues" evidence="1">
    <location>
        <begin position="222"/>
        <end position="234"/>
    </location>
</feature>
<feature type="region of interest" description="Disordered" evidence="1">
    <location>
        <begin position="117"/>
        <end position="160"/>
    </location>
</feature>
<dbReference type="OrthoDB" id="425657at2759"/>
<dbReference type="EMBL" id="CAJNJA010052219">
    <property type="protein sequence ID" value="CAE7846001.1"/>
    <property type="molecule type" value="Genomic_DNA"/>
</dbReference>
<gene>
    <name evidence="2" type="ORF">SNEC2469_LOCUS26018</name>
</gene>
<feature type="compositionally biased region" description="Polar residues" evidence="1">
    <location>
        <begin position="146"/>
        <end position="160"/>
    </location>
</feature>
<dbReference type="Proteomes" id="UP000601435">
    <property type="component" value="Unassembled WGS sequence"/>
</dbReference>
<protein>
    <submittedName>
        <fullName evidence="2">Uncharacterized protein</fullName>
    </submittedName>
</protein>
<feature type="region of interest" description="Disordered" evidence="1">
    <location>
        <begin position="203"/>
        <end position="234"/>
    </location>
</feature>
<accession>A0A813A043</accession>
<evidence type="ECO:0000313" key="2">
    <source>
        <dbReference type="EMBL" id="CAE7846001.1"/>
    </source>
</evidence>
<keyword evidence="3" id="KW-1185">Reference proteome</keyword>
<name>A0A813A043_9DINO</name>
<evidence type="ECO:0000313" key="3">
    <source>
        <dbReference type="Proteomes" id="UP000601435"/>
    </source>
</evidence>
<feature type="compositionally biased region" description="Low complexity" evidence="1">
    <location>
        <begin position="126"/>
        <end position="139"/>
    </location>
</feature>